<organism evidence="2 3">
    <name type="scientific">Yoonia sediminilitoris</name>
    <dbReference type="NCBI Taxonomy" id="1286148"/>
    <lineage>
        <taxon>Bacteria</taxon>
        <taxon>Pseudomonadati</taxon>
        <taxon>Pseudomonadota</taxon>
        <taxon>Alphaproteobacteria</taxon>
        <taxon>Rhodobacterales</taxon>
        <taxon>Paracoccaceae</taxon>
        <taxon>Yoonia</taxon>
    </lineage>
</organism>
<feature type="compositionally biased region" description="Pro residues" evidence="1">
    <location>
        <begin position="40"/>
        <end position="50"/>
    </location>
</feature>
<accession>A0A2T6KFZ9</accession>
<sequence length="107" mass="11462">MCCFIFIFLGSRSTQLTFLSGGSAGTDLTQIIGWGEPAPDLGPGPDPDPQPGSNDDIFIIDSSFVRNWTVSRSKVEDTDGGNDTDALDIAFLSRVDGALTLTEDWFA</sequence>
<evidence type="ECO:0000313" key="3">
    <source>
        <dbReference type="Proteomes" id="UP000244523"/>
    </source>
</evidence>
<evidence type="ECO:0000313" key="2">
    <source>
        <dbReference type="EMBL" id="PUB14252.1"/>
    </source>
</evidence>
<proteinExistence type="predicted"/>
<gene>
    <name evidence="2" type="ORF">C8N45_106126</name>
</gene>
<keyword evidence="3" id="KW-1185">Reference proteome</keyword>
<dbReference type="AlphaFoldDB" id="A0A2T6KFZ9"/>
<evidence type="ECO:0000256" key="1">
    <source>
        <dbReference type="SAM" id="MobiDB-lite"/>
    </source>
</evidence>
<reference evidence="2 3" key="1">
    <citation type="submission" date="2018-04" db="EMBL/GenBank/DDBJ databases">
        <title>Genomic Encyclopedia of Archaeal and Bacterial Type Strains, Phase II (KMG-II): from individual species to whole genera.</title>
        <authorList>
            <person name="Goeker M."/>
        </authorList>
    </citation>
    <scope>NUCLEOTIDE SEQUENCE [LARGE SCALE GENOMIC DNA]</scope>
    <source>
        <strain evidence="2 3">DSM 29955</strain>
    </source>
</reference>
<feature type="region of interest" description="Disordered" evidence="1">
    <location>
        <begin position="34"/>
        <end position="54"/>
    </location>
</feature>
<dbReference type="EMBL" id="QBUD01000006">
    <property type="protein sequence ID" value="PUB14252.1"/>
    <property type="molecule type" value="Genomic_DNA"/>
</dbReference>
<name>A0A2T6KFZ9_9RHOB</name>
<dbReference type="RefSeq" id="WP_108386673.1">
    <property type="nucleotide sequence ID" value="NZ_QBUD01000006.1"/>
</dbReference>
<comment type="caution">
    <text evidence="2">The sequence shown here is derived from an EMBL/GenBank/DDBJ whole genome shotgun (WGS) entry which is preliminary data.</text>
</comment>
<dbReference type="Proteomes" id="UP000244523">
    <property type="component" value="Unassembled WGS sequence"/>
</dbReference>
<protein>
    <submittedName>
        <fullName evidence="2">Uncharacterized protein</fullName>
    </submittedName>
</protein>